<dbReference type="PROSITE" id="PS51192">
    <property type="entry name" value="HELICASE_ATP_BIND_1"/>
    <property type="match status" value="1"/>
</dbReference>
<dbReference type="RefSeq" id="WP_109839767.1">
    <property type="nucleotide sequence ID" value="NZ_QGKM01000096.1"/>
</dbReference>
<dbReference type="InterPro" id="IPR007502">
    <property type="entry name" value="Helicase-assoc_dom"/>
</dbReference>
<evidence type="ECO:0000259" key="6">
    <source>
        <dbReference type="PROSITE" id="PS51194"/>
    </source>
</evidence>
<dbReference type="AlphaFoldDB" id="A0A317C0Z5"/>
<keyword evidence="1" id="KW-0547">Nucleotide-binding</keyword>
<keyword evidence="3 7" id="KW-0347">Helicase</keyword>
<dbReference type="GO" id="GO:0004386">
    <property type="term" value="F:helicase activity"/>
    <property type="evidence" value="ECO:0007669"/>
    <property type="project" value="UniProtKB-KW"/>
</dbReference>
<dbReference type="SMART" id="SM00487">
    <property type="entry name" value="DEXDc"/>
    <property type="match status" value="1"/>
</dbReference>
<feature type="domain" description="Helicase C-terminal" evidence="6">
    <location>
        <begin position="204"/>
        <end position="385"/>
    </location>
</feature>
<evidence type="ECO:0000256" key="4">
    <source>
        <dbReference type="ARBA" id="ARBA00022840"/>
    </source>
</evidence>
<gene>
    <name evidence="7" type="primary">hrpB</name>
    <name evidence="7" type="ORF">DKW60_21745</name>
</gene>
<dbReference type="Pfam" id="PF08482">
    <property type="entry name" value="HrpB_C"/>
    <property type="match status" value="1"/>
</dbReference>
<dbReference type="SMART" id="SM00490">
    <property type="entry name" value="HELICc"/>
    <property type="match status" value="1"/>
</dbReference>
<dbReference type="Gene3D" id="1.20.120.1080">
    <property type="match status" value="1"/>
</dbReference>
<evidence type="ECO:0000256" key="3">
    <source>
        <dbReference type="ARBA" id="ARBA00022806"/>
    </source>
</evidence>
<dbReference type="FunFam" id="3.40.50.300:FF:002125">
    <property type="entry name" value="ATP-dependent helicase HrpB"/>
    <property type="match status" value="1"/>
</dbReference>
<dbReference type="PANTHER" id="PTHR43519">
    <property type="entry name" value="ATP-DEPENDENT RNA HELICASE HRPB"/>
    <property type="match status" value="1"/>
</dbReference>
<dbReference type="SMART" id="SM00847">
    <property type="entry name" value="HA2"/>
    <property type="match status" value="1"/>
</dbReference>
<dbReference type="PANTHER" id="PTHR43519:SF1">
    <property type="entry name" value="ATP-DEPENDENT RNA HELICASE HRPB"/>
    <property type="match status" value="1"/>
</dbReference>
<evidence type="ECO:0000259" key="5">
    <source>
        <dbReference type="PROSITE" id="PS51192"/>
    </source>
</evidence>
<dbReference type="InterPro" id="IPR056329">
    <property type="entry name" value="CON_HrpB"/>
</dbReference>
<dbReference type="CDD" id="cd18791">
    <property type="entry name" value="SF2_C_RHA"/>
    <property type="match status" value="1"/>
</dbReference>
<comment type="caution">
    <text evidence="7">The sequence shown here is derived from an EMBL/GenBank/DDBJ whole genome shotgun (WGS) entry which is preliminary data.</text>
</comment>
<protein>
    <submittedName>
        <fullName evidence="7">ATP-dependent helicase HrpB</fullName>
    </submittedName>
</protein>
<dbReference type="PIRSF" id="PIRSF005496">
    <property type="entry name" value="ATP_hel_hrpB"/>
    <property type="match status" value="1"/>
</dbReference>
<dbReference type="Pfam" id="PF24473">
    <property type="entry name" value="CON_HrpB"/>
    <property type="match status" value="1"/>
</dbReference>
<dbReference type="InterPro" id="IPR011545">
    <property type="entry name" value="DEAD/DEAH_box_helicase_dom"/>
</dbReference>
<dbReference type="Gene3D" id="3.40.50.300">
    <property type="entry name" value="P-loop containing nucleotide triphosphate hydrolases"/>
    <property type="match status" value="2"/>
</dbReference>
<keyword evidence="4" id="KW-0067">ATP-binding</keyword>
<evidence type="ECO:0000256" key="1">
    <source>
        <dbReference type="ARBA" id="ARBA00022741"/>
    </source>
</evidence>
<dbReference type="CDD" id="cd17990">
    <property type="entry name" value="DEXHc_HrpB"/>
    <property type="match status" value="1"/>
</dbReference>
<dbReference type="GO" id="GO:0016787">
    <property type="term" value="F:hydrolase activity"/>
    <property type="evidence" value="ECO:0007669"/>
    <property type="project" value="UniProtKB-KW"/>
</dbReference>
<dbReference type="InterPro" id="IPR001650">
    <property type="entry name" value="Helicase_C-like"/>
</dbReference>
<dbReference type="InterPro" id="IPR010225">
    <property type="entry name" value="HrpB"/>
</dbReference>
<dbReference type="InterPro" id="IPR014001">
    <property type="entry name" value="Helicase_ATP-bd"/>
</dbReference>
<evidence type="ECO:0000313" key="8">
    <source>
        <dbReference type="Proteomes" id="UP000245539"/>
    </source>
</evidence>
<reference evidence="7 8" key="1">
    <citation type="submission" date="2018-05" db="EMBL/GenBank/DDBJ databases">
        <title>Leucothrix arctica sp. nov., isolated from Arctic seawater.</title>
        <authorList>
            <person name="Choi A."/>
            <person name="Baek K."/>
        </authorList>
    </citation>
    <scope>NUCLEOTIDE SEQUENCE [LARGE SCALE GENOMIC DNA]</scope>
    <source>
        <strain evidence="7 8">JCM 18388</strain>
    </source>
</reference>
<dbReference type="GO" id="GO:0003676">
    <property type="term" value="F:nucleic acid binding"/>
    <property type="evidence" value="ECO:0007669"/>
    <property type="project" value="InterPro"/>
</dbReference>
<dbReference type="InterPro" id="IPR013689">
    <property type="entry name" value="RNA_helicase_ATP-dep_HrpB_C"/>
</dbReference>
<dbReference type="EMBL" id="QGKM01000096">
    <property type="protein sequence ID" value="PWQ92315.1"/>
    <property type="molecule type" value="Genomic_DNA"/>
</dbReference>
<dbReference type="Proteomes" id="UP000245539">
    <property type="component" value="Unassembled WGS sequence"/>
</dbReference>
<proteinExistence type="predicted"/>
<dbReference type="GO" id="GO:0005524">
    <property type="term" value="F:ATP binding"/>
    <property type="evidence" value="ECO:0007669"/>
    <property type="project" value="UniProtKB-KW"/>
</dbReference>
<dbReference type="PROSITE" id="PS51194">
    <property type="entry name" value="HELICASE_CTER"/>
    <property type="match status" value="1"/>
</dbReference>
<dbReference type="Pfam" id="PF00271">
    <property type="entry name" value="Helicase_C"/>
    <property type="match status" value="1"/>
</dbReference>
<dbReference type="SUPFAM" id="SSF52540">
    <property type="entry name" value="P-loop containing nucleoside triphosphate hydrolases"/>
    <property type="match status" value="1"/>
</dbReference>
<dbReference type="InterPro" id="IPR027417">
    <property type="entry name" value="P-loop_NTPase"/>
</dbReference>
<evidence type="ECO:0000256" key="2">
    <source>
        <dbReference type="ARBA" id="ARBA00022801"/>
    </source>
</evidence>
<dbReference type="InterPro" id="IPR049614">
    <property type="entry name" value="HrpB_DEXH"/>
</dbReference>
<keyword evidence="8" id="KW-1185">Reference proteome</keyword>
<sequence length="862" mass="94860">MKHSDLPIEAVIPALKQQLLVANELILEAPPGAGKTTVVPLALMNQPWLSGKKIIMLEPRRIAAKSAAHRMASLLNEAVGQRIGYRMRLDTKVGKNTVVEVITEGILTRMLQSDPSLEGVGLVIFDEFHERSLDSDLALSLCLKGRELFRSDDDSNALKIVVMSATLDGEATATLLGGAPIVRSEGQSYPVEVIYGQASQPRERIVDRMVATIKQAIQDNPDSSVLAFLPGQGEIQRCNDELSRWIFDRKIKGVHLRPLFGSLSIEAQQQAIAPLSGSEAHDQKIVLATNIAETSLTIEGVDVVVDSGLAREATFTPATGMTGLRTVKISQASSVQRAGRAGRLRPGKCYRLWSECQQQQLVPQTPAEILKADLAPLALQLLQWGVNDPSELLWLDPPPRGSWGQAMDLLAMLGAVSKVKQQWVLTDHGQLMTKLPVHPRLAHCLICGDAIGQPVLASQLASVLSDRDPFSREHPEINYRLEIVRGERQCPKQNQGWLYRTQQLVQQFEASLKKLNTTSNQVVALLKPDQQIAYLLASAYPDRIARKRHSGGYQLSNGRSASFIGNTALANQPWLAVAEVTAGVGGKGDVIRSAAALDETLFDTVLSDLVSFETIAEWDKKADRFIAEEQQKIGALVLQRSRLDTVPVEAKRAALVAHIQKQGLRILPWKSQDYQWCARVMLLCRTEQSAAQAGAKSVTDSQWPDTSDDNLLATLDEWLAPYLDDVKSLQDIKKLNLSEILNAILPWDKQQLLNQLAPSRLSVPSGSSIAIDYTESPPVLAVKLQEMFGCEETPTVANGKVSLLVHLLSPAGRPLQITQDLAGFWRSSYHDVKKDMKGRYPKHPWPDDPLVAVATRRTKPRK</sequence>
<dbReference type="OrthoDB" id="9805617at2"/>
<feature type="domain" description="Helicase ATP-binding" evidence="5">
    <location>
        <begin position="16"/>
        <end position="185"/>
    </location>
</feature>
<accession>A0A317C0Z5</accession>
<organism evidence="7 8">
    <name type="scientific">Leucothrix pacifica</name>
    <dbReference type="NCBI Taxonomy" id="1247513"/>
    <lineage>
        <taxon>Bacteria</taxon>
        <taxon>Pseudomonadati</taxon>
        <taxon>Pseudomonadota</taxon>
        <taxon>Gammaproteobacteria</taxon>
        <taxon>Thiotrichales</taxon>
        <taxon>Thiotrichaceae</taxon>
        <taxon>Leucothrix</taxon>
    </lineage>
</organism>
<dbReference type="NCBIfam" id="TIGR01970">
    <property type="entry name" value="DEAH_box_HrpB"/>
    <property type="match status" value="1"/>
</dbReference>
<evidence type="ECO:0000313" key="7">
    <source>
        <dbReference type="EMBL" id="PWQ92315.1"/>
    </source>
</evidence>
<name>A0A317C0Z5_9GAMM</name>
<dbReference type="Pfam" id="PF00270">
    <property type="entry name" value="DEAD"/>
    <property type="match status" value="1"/>
</dbReference>
<keyword evidence="2" id="KW-0378">Hydrolase</keyword>